<dbReference type="Pfam" id="PF23870">
    <property type="entry name" value="DUF7225"/>
    <property type="match status" value="1"/>
</dbReference>
<organism evidence="3 4">
    <name type="scientific">Caryophanon latum</name>
    <dbReference type="NCBI Taxonomy" id="33977"/>
    <lineage>
        <taxon>Bacteria</taxon>
        <taxon>Bacillati</taxon>
        <taxon>Bacillota</taxon>
        <taxon>Bacilli</taxon>
        <taxon>Bacillales</taxon>
        <taxon>Caryophanaceae</taxon>
        <taxon>Caryophanon</taxon>
    </lineage>
</organism>
<accession>A0A1C0YQ20</accession>
<dbReference type="OrthoDB" id="7221045at2"/>
<feature type="domain" description="DUF6998" evidence="1">
    <location>
        <begin position="131"/>
        <end position="247"/>
    </location>
</feature>
<dbReference type="EMBL" id="MATO01000044">
    <property type="protein sequence ID" value="OCS89276.1"/>
    <property type="molecule type" value="Genomic_DNA"/>
</dbReference>
<reference evidence="3 4" key="1">
    <citation type="submission" date="2016-07" db="EMBL/GenBank/DDBJ databases">
        <title>Caryophanon latum genome sequencing.</title>
        <authorList>
            <person name="Verma A."/>
            <person name="Pal Y."/>
            <person name="Krishnamurthi S."/>
        </authorList>
    </citation>
    <scope>NUCLEOTIDE SEQUENCE [LARGE SCALE GENOMIC DNA]</scope>
    <source>
        <strain evidence="3 4">DSM 14151</strain>
    </source>
</reference>
<evidence type="ECO:0000313" key="4">
    <source>
        <dbReference type="Proteomes" id="UP000093482"/>
    </source>
</evidence>
<dbReference type="InterPro" id="IPR054267">
    <property type="entry name" value="DUF6998"/>
</dbReference>
<dbReference type="AlphaFoldDB" id="A0A1C0YQ20"/>
<dbReference type="RefSeq" id="WP_066465341.1">
    <property type="nucleotide sequence ID" value="NZ_MATO01000044.1"/>
</dbReference>
<evidence type="ECO:0000259" key="2">
    <source>
        <dbReference type="Pfam" id="PF23870"/>
    </source>
</evidence>
<dbReference type="Proteomes" id="UP000093482">
    <property type="component" value="Unassembled WGS sequence"/>
</dbReference>
<keyword evidence="4" id="KW-1185">Reference proteome</keyword>
<dbReference type="InterPro" id="IPR055649">
    <property type="entry name" value="DUF7225"/>
</dbReference>
<evidence type="ECO:0000313" key="3">
    <source>
        <dbReference type="EMBL" id="OCS89276.1"/>
    </source>
</evidence>
<sequence length="248" mass="28391">MPTIYEQLQEVLAGREGELVYAGDVKALLAEKYGTNTGSVMLSDYCYNRYNNGIAFTKHLFQYIDRNTYKYLGEHANYTGLIFHKQQGEAAERIVGEWIGGVKYMKGDGISKAQVEQLYTYYQDILRYELHVLQTKPTELRHLLGRIGEFLCVLQTDGQLALNVNEPGYDVIGANGRKISVKTTAQASGFIPINRNTFHLCDDLFIVQYKNEAFHVVYFGDKEHIVEHCRAYDKTYELDVSKLNKLTM</sequence>
<dbReference type="Pfam" id="PF22522">
    <property type="entry name" value="DUF6998"/>
    <property type="match status" value="1"/>
</dbReference>
<evidence type="ECO:0000259" key="1">
    <source>
        <dbReference type="Pfam" id="PF22522"/>
    </source>
</evidence>
<comment type="caution">
    <text evidence="3">The sequence shown here is derived from an EMBL/GenBank/DDBJ whole genome shotgun (WGS) entry which is preliminary data.</text>
</comment>
<gene>
    <name evidence="3" type="ORF">A6K76_13085</name>
</gene>
<proteinExistence type="predicted"/>
<name>A0A1C0YQ20_9BACL</name>
<protein>
    <submittedName>
        <fullName evidence="3">Uncharacterized protein</fullName>
    </submittedName>
</protein>
<feature type="domain" description="DUF7225" evidence="2">
    <location>
        <begin position="3"/>
        <end position="104"/>
    </location>
</feature>